<proteinExistence type="predicted"/>
<keyword evidence="2" id="KW-1185">Reference proteome</keyword>
<evidence type="ECO:0000313" key="1">
    <source>
        <dbReference type="EMBL" id="EFW11969.1"/>
    </source>
</evidence>
<organism evidence="1 2">
    <name type="scientific">Serratia symbiotica str. Tucson</name>
    <dbReference type="NCBI Taxonomy" id="914128"/>
    <lineage>
        <taxon>Bacteria</taxon>
        <taxon>Pseudomonadati</taxon>
        <taxon>Pseudomonadota</taxon>
        <taxon>Gammaproteobacteria</taxon>
        <taxon>Enterobacterales</taxon>
        <taxon>Yersiniaceae</taxon>
        <taxon>Serratia</taxon>
        <taxon>Serratia symbiotica</taxon>
    </lineage>
</organism>
<gene>
    <name evidence="1" type="ORF">SSYM_1923</name>
</gene>
<dbReference type="EMBL" id="GL636119">
    <property type="protein sequence ID" value="EFW11969.1"/>
    <property type="molecule type" value="Genomic_DNA"/>
</dbReference>
<dbReference type="AlphaFoldDB" id="E9CND5"/>
<evidence type="ECO:0000313" key="2">
    <source>
        <dbReference type="Proteomes" id="UP000013568"/>
    </source>
</evidence>
<accession>E9CND5</accession>
<protein>
    <submittedName>
        <fullName evidence="1">Uncharacterized protein</fullName>
    </submittedName>
</protein>
<name>E9CND5_9GAMM</name>
<dbReference type="HOGENOM" id="CLU_2828829_0_0_6"/>
<reference evidence="2" key="1">
    <citation type="journal article" date="2011" name="Genome Biol. Evol.">
        <title>Massive genomic decay in Serratia symbiotica, a recently evolved symbiont of aphids.</title>
        <authorList>
            <person name="Burke G.R."/>
            <person name="Moran N.A."/>
        </authorList>
    </citation>
    <scope>NUCLEOTIDE SEQUENCE [LARGE SCALE GENOMIC DNA]</scope>
    <source>
        <strain evidence="2">Tucson</strain>
    </source>
</reference>
<sequence length="66" mass="7244">MQSYPIATSPISINGAIKTRRFIILLTTVNRVEAAKTFIQQVRMFCHVAGVGGKFVTESQRSDTTG</sequence>
<dbReference type="Proteomes" id="UP000013568">
    <property type="component" value="Unassembled WGS sequence"/>
</dbReference>